<dbReference type="Pfam" id="PF01694">
    <property type="entry name" value="Rhomboid"/>
    <property type="match status" value="1"/>
</dbReference>
<dbReference type="GO" id="GO:0004252">
    <property type="term" value="F:serine-type endopeptidase activity"/>
    <property type="evidence" value="ECO:0007669"/>
    <property type="project" value="InterPro"/>
</dbReference>
<feature type="transmembrane region" description="Helical" evidence="5">
    <location>
        <begin position="137"/>
        <end position="155"/>
    </location>
</feature>
<name>A0A7C9TJE6_9BURK</name>
<feature type="transmembrane region" description="Helical" evidence="5">
    <location>
        <begin position="50"/>
        <end position="74"/>
    </location>
</feature>
<keyword evidence="4 5" id="KW-0472">Membrane</keyword>
<evidence type="ECO:0000256" key="4">
    <source>
        <dbReference type="ARBA" id="ARBA00023136"/>
    </source>
</evidence>
<keyword evidence="2 5" id="KW-0812">Transmembrane</keyword>
<dbReference type="EC" id="3.4.21.-" evidence="7"/>
<organism evidence="7 8">
    <name type="scientific">Ideonella livida</name>
    <dbReference type="NCBI Taxonomy" id="2707176"/>
    <lineage>
        <taxon>Bacteria</taxon>
        <taxon>Pseudomonadati</taxon>
        <taxon>Pseudomonadota</taxon>
        <taxon>Betaproteobacteria</taxon>
        <taxon>Burkholderiales</taxon>
        <taxon>Sphaerotilaceae</taxon>
        <taxon>Ideonella</taxon>
    </lineage>
</organism>
<gene>
    <name evidence="7" type="primary">rrtA</name>
    <name evidence="7" type="ORF">G3A44_12265</name>
</gene>
<keyword evidence="7" id="KW-0378">Hydrolase</keyword>
<dbReference type="NCBIfam" id="TIGR03902">
    <property type="entry name" value="rhom_GG_sort"/>
    <property type="match status" value="1"/>
</dbReference>
<dbReference type="Gene3D" id="1.20.1540.10">
    <property type="entry name" value="Rhomboid-like"/>
    <property type="match status" value="1"/>
</dbReference>
<comment type="subcellular location">
    <subcellularLocation>
        <location evidence="1">Membrane</location>
        <topology evidence="1">Multi-pass membrane protein</topology>
    </subcellularLocation>
</comment>
<keyword evidence="3 5" id="KW-1133">Transmembrane helix</keyword>
<comment type="caution">
    <text evidence="7">The sequence shown here is derived from an EMBL/GenBank/DDBJ whole genome shotgun (WGS) entry which is preliminary data.</text>
</comment>
<dbReference type="InterPro" id="IPR022764">
    <property type="entry name" value="Peptidase_S54_rhomboid_dom"/>
</dbReference>
<accession>A0A7C9TJE6</accession>
<proteinExistence type="predicted"/>
<evidence type="ECO:0000256" key="2">
    <source>
        <dbReference type="ARBA" id="ARBA00022692"/>
    </source>
</evidence>
<feature type="transmembrane region" description="Helical" evidence="5">
    <location>
        <begin position="12"/>
        <end position="30"/>
    </location>
</feature>
<dbReference type="EMBL" id="JAAGOH010000013">
    <property type="protein sequence ID" value="NDY91961.1"/>
    <property type="molecule type" value="Genomic_DNA"/>
</dbReference>
<dbReference type="Proteomes" id="UP000484255">
    <property type="component" value="Unassembled WGS sequence"/>
</dbReference>
<protein>
    <submittedName>
        <fullName evidence="7">Rhombosortase</fullName>
        <ecNumber evidence="7">3.4.21.-</ecNumber>
    </submittedName>
</protein>
<evidence type="ECO:0000256" key="3">
    <source>
        <dbReference type="ARBA" id="ARBA00022989"/>
    </source>
</evidence>
<evidence type="ECO:0000259" key="6">
    <source>
        <dbReference type="Pfam" id="PF01694"/>
    </source>
</evidence>
<evidence type="ECO:0000313" key="7">
    <source>
        <dbReference type="EMBL" id="NDY91961.1"/>
    </source>
</evidence>
<feature type="transmembrane region" description="Helical" evidence="5">
    <location>
        <begin position="81"/>
        <end position="100"/>
    </location>
</feature>
<sequence length="204" mass="21408">MTPASARPGRRAWWALCALLATATLLGPLLPPHTLDWEPGRALAQPWRWWSAALVHLSPQHLAMNLLALAALAWWGARARLPAGAAAAWALAWPLTHLGLLLQPALLHYSGLSGVLHAGVAVGAVQLLPRRGRPRTVGLALLAGLFAKLALEGAWRAPTQTEPGLDFALAPGAHLSGALAGVACSALALAWSRARTAPPSRTRP</sequence>
<feature type="domain" description="Peptidase S54 rhomboid" evidence="6">
    <location>
        <begin position="45"/>
        <end position="189"/>
    </location>
</feature>
<dbReference type="InterPro" id="IPR023826">
    <property type="entry name" value="Rhom-like_SP_proteobac"/>
</dbReference>
<feature type="transmembrane region" description="Helical" evidence="5">
    <location>
        <begin position="106"/>
        <end position="125"/>
    </location>
</feature>
<feature type="transmembrane region" description="Helical" evidence="5">
    <location>
        <begin position="167"/>
        <end position="191"/>
    </location>
</feature>
<dbReference type="AlphaFoldDB" id="A0A7C9TJE6"/>
<dbReference type="SUPFAM" id="SSF144091">
    <property type="entry name" value="Rhomboid-like"/>
    <property type="match status" value="1"/>
</dbReference>
<reference evidence="7 8" key="1">
    <citation type="submission" date="2020-02" db="EMBL/GenBank/DDBJ databases">
        <title>Ideonella bacterium strain TBM-1.</title>
        <authorList>
            <person name="Chen W.-M."/>
        </authorList>
    </citation>
    <scope>NUCLEOTIDE SEQUENCE [LARGE SCALE GENOMIC DNA]</scope>
    <source>
        <strain evidence="7 8">TBM-1</strain>
    </source>
</reference>
<evidence type="ECO:0000256" key="1">
    <source>
        <dbReference type="ARBA" id="ARBA00004141"/>
    </source>
</evidence>
<evidence type="ECO:0000256" key="5">
    <source>
        <dbReference type="SAM" id="Phobius"/>
    </source>
</evidence>
<evidence type="ECO:0000313" key="8">
    <source>
        <dbReference type="Proteomes" id="UP000484255"/>
    </source>
</evidence>
<keyword evidence="8" id="KW-1185">Reference proteome</keyword>
<dbReference type="InterPro" id="IPR035952">
    <property type="entry name" value="Rhomboid-like_sf"/>
</dbReference>
<dbReference type="GO" id="GO:0016020">
    <property type="term" value="C:membrane"/>
    <property type="evidence" value="ECO:0007669"/>
    <property type="project" value="UniProtKB-SubCell"/>
</dbReference>
<dbReference type="RefSeq" id="WP_163457811.1">
    <property type="nucleotide sequence ID" value="NZ_JAAGOH010000013.1"/>
</dbReference>